<organism evidence="2 3">
    <name type="scientific">Leucobacter muris</name>
    <dbReference type="NCBI Taxonomy" id="1935379"/>
    <lineage>
        <taxon>Bacteria</taxon>
        <taxon>Bacillati</taxon>
        <taxon>Actinomycetota</taxon>
        <taxon>Actinomycetes</taxon>
        <taxon>Micrococcales</taxon>
        <taxon>Microbacteriaceae</taxon>
        <taxon>Leucobacter</taxon>
    </lineage>
</organism>
<dbReference type="RefSeq" id="WP_128386262.1">
    <property type="nucleotide sequence ID" value="NZ_CP035037.1"/>
</dbReference>
<dbReference type="EMBL" id="CP035037">
    <property type="protein sequence ID" value="QAB16983.1"/>
    <property type="molecule type" value="Genomic_DNA"/>
</dbReference>
<feature type="domain" description="HTH cro/C1-type" evidence="1">
    <location>
        <begin position="16"/>
        <end position="70"/>
    </location>
</feature>
<dbReference type="Proteomes" id="UP000285768">
    <property type="component" value="Chromosome"/>
</dbReference>
<protein>
    <submittedName>
        <fullName evidence="2">XRE family transcriptional regulator</fullName>
    </submittedName>
</protein>
<sequence length="81" mass="8662">MGTYGDAFNAAIAAELRAERGRNKVTIDSLVAATGLSKSAVLNYLNNKRDIPTPAFVELCHALGVSPKLVFERAEEAIEQG</sequence>
<dbReference type="InterPro" id="IPR010982">
    <property type="entry name" value="Lambda_DNA-bd_dom_sf"/>
</dbReference>
<dbReference type="Gene3D" id="1.10.260.40">
    <property type="entry name" value="lambda repressor-like DNA-binding domains"/>
    <property type="match status" value="1"/>
</dbReference>
<dbReference type="Pfam" id="PF13560">
    <property type="entry name" value="HTH_31"/>
    <property type="match status" value="1"/>
</dbReference>
<evidence type="ECO:0000313" key="2">
    <source>
        <dbReference type="EMBL" id="QAB16983.1"/>
    </source>
</evidence>
<accession>A0ABX5QD90</accession>
<reference evidence="2 3" key="1">
    <citation type="submission" date="2019-01" db="EMBL/GenBank/DDBJ databases">
        <title>Leucobacter muris sp. nov. isolated from the nose of a laboratory mouse.</title>
        <authorList>
            <person name="Benga L."/>
            <person name="Sproeer C."/>
            <person name="Schumann P."/>
            <person name="Verbarg S."/>
            <person name="Bunk B."/>
            <person name="Engelhardt E."/>
            <person name="Benten P.M."/>
            <person name="Sager M."/>
        </authorList>
    </citation>
    <scope>NUCLEOTIDE SEQUENCE [LARGE SCALE GENOMIC DNA]</scope>
    <source>
        <strain evidence="2 3">DSM 101948</strain>
    </source>
</reference>
<evidence type="ECO:0000313" key="3">
    <source>
        <dbReference type="Proteomes" id="UP000285768"/>
    </source>
</evidence>
<name>A0ABX5QD90_9MICO</name>
<gene>
    <name evidence="2" type="ORF">Leucomu_02790</name>
</gene>
<evidence type="ECO:0000259" key="1">
    <source>
        <dbReference type="PROSITE" id="PS50943"/>
    </source>
</evidence>
<dbReference type="InterPro" id="IPR001387">
    <property type="entry name" value="Cro/C1-type_HTH"/>
</dbReference>
<dbReference type="CDD" id="cd00093">
    <property type="entry name" value="HTH_XRE"/>
    <property type="match status" value="1"/>
</dbReference>
<proteinExistence type="predicted"/>
<dbReference type="PROSITE" id="PS50943">
    <property type="entry name" value="HTH_CROC1"/>
    <property type="match status" value="1"/>
</dbReference>
<keyword evidence="3" id="KW-1185">Reference proteome</keyword>
<dbReference type="SMART" id="SM00530">
    <property type="entry name" value="HTH_XRE"/>
    <property type="match status" value="1"/>
</dbReference>
<dbReference type="SUPFAM" id="SSF47413">
    <property type="entry name" value="lambda repressor-like DNA-binding domains"/>
    <property type="match status" value="1"/>
</dbReference>